<dbReference type="OrthoDB" id="9814618at2"/>
<keyword evidence="4" id="KW-1015">Disulfide bond</keyword>
<name>A0A1G7V517_9PSED</name>
<keyword evidence="3 6" id="KW-0249">Electron transport</keyword>
<dbReference type="InterPro" id="IPR051548">
    <property type="entry name" value="Grx-like_ET"/>
</dbReference>
<keyword evidence="2 6" id="KW-0813">Transport</keyword>
<dbReference type="GO" id="GO:0045454">
    <property type="term" value="P:cell redox homeostasis"/>
    <property type="evidence" value="ECO:0007669"/>
    <property type="project" value="InterPro"/>
</dbReference>
<evidence type="ECO:0000256" key="1">
    <source>
        <dbReference type="ARBA" id="ARBA00007787"/>
    </source>
</evidence>
<dbReference type="InterPro" id="IPR036249">
    <property type="entry name" value="Thioredoxin-like_sf"/>
</dbReference>
<gene>
    <name evidence="8" type="ORF">SAMN05216605_102391</name>
</gene>
<dbReference type="PROSITE" id="PS51354">
    <property type="entry name" value="GLUTAREDOXIN_2"/>
    <property type="match status" value="1"/>
</dbReference>
<keyword evidence="6" id="KW-0963">Cytoplasm</keyword>
<sequence>MLKVIMYTTGTCPYCQAARQLLKTKGITFTEIDVHSVERRVEMVNRSGRRTVPQIFFGNWHVGGYDDLAQLDAEGAIMEMLNPRFAS</sequence>
<evidence type="ECO:0000313" key="8">
    <source>
        <dbReference type="EMBL" id="SDG54975.1"/>
    </source>
</evidence>
<dbReference type="RefSeq" id="WP_074750780.1">
    <property type="nucleotide sequence ID" value="NZ_FNCO01000002.1"/>
</dbReference>
<evidence type="ECO:0000256" key="6">
    <source>
        <dbReference type="RuleBase" id="RU364065"/>
    </source>
</evidence>
<dbReference type="PANTHER" id="PTHR34386">
    <property type="entry name" value="GLUTAREDOXIN"/>
    <property type="match status" value="1"/>
</dbReference>
<dbReference type="InterPro" id="IPR011767">
    <property type="entry name" value="GLR_AS"/>
</dbReference>
<reference evidence="9" key="1">
    <citation type="submission" date="2016-10" db="EMBL/GenBank/DDBJ databases">
        <authorList>
            <person name="Varghese N."/>
            <person name="Submissions S."/>
        </authorList>
    </citation>
    <scope>NUCLEOTIDE SEQUENCE [LARGE SCALE GENOMIC DNA]</scope>
    <source>
        <strain evidence="9">ATCC 700689</strain>
    </source>
</reference>
<dbReference type="PRINTS" id="PR00160">
    <property type="entry name" value="GLUTAREDOXIN"/>
</dbReference>
<dbReference type="InterPro" id="IPR011900">
    <property type="entry name" value="GRX_bact"/>
</dbReference>
<evidence type="ECO:0000256" key="4">
    <source>
        <dbReference type="ARBA" id="ARBA00023157"/>
    </source>
</evidence>
<comment type="function">
    <text evidence="6">Has a glutathione-disulfide oxidoreductase activity in the presence of NADPH and glutathione reductase. Reduces low molecular weight disulfides and proteins.</text>
</comment>
<comment type="similarity">
    <text evidence="1 6">Belongs to the glutaredoxin family.</text>
</comment>
<evidence type="ECO:0000256" key="2">
    <source>
        <dbReference type="ARBA" id="ARBA00022448"/>
    </source>
</evidence>
<feature type="domain" description="Glutaredoxin" evidence="7">
    <location>
        <begin position="4"/>
        <end position="62"/>
    </location>
</feature>
<dbReference type="PROSITE" id="PS00195">
    <property type="entry name" value="GLUTAREDOXIN_1"/>
    <property type="match status" value="1"/>
</dbReference>
<evidence type="ECO:0000256" key="5">
    <source>
        <dbReference type="ARBA" id="ARBA00023284"/>
    </source>
</evidence>
<organism evidence="8 9">
    <name type="scientific">Pseudomonas abietaniphila</name>
    <dbReference type="NCBI Taxonomy" id="89065"/>
    <lineage>
        <taxon>Bacteria</taxon>
        <taxon>Pseudomonadati</taxon>
        <taxon>Pseudomonadota</taxon>
        <taxon>Gammaproteobacteria</taxon>
        <taxon>Pseudomonadales</taxon>
        <taxon>Pseudomonadaceae</taxon>
        <taxon>Pseudomonas</taxon>
    </lineage>
</organism>
<dbReference type="GO" id="GO:0015038">
    <property type="term" value="F:glutathione disulfide oxidoreductase activity"/>
    <property type="evidence" value="ECO:0007669"/>
    <property type="project" value="UniProtKB-UniRule"/>
</dbReference>
<dbReference type="AlphaFoldDB" id="A0A1G7V517"/>
<evidence type="ECO:0000313" key="9">
    <source>
        <dbReference type="Proteomes" id="UP000182894"/>
    </source>
</evidence>
<dbReference type="InterPro" id="IPR014025">
    <property type="entry name" value="Glutaredoxin_subgr"/>
</dbReference>
<dbReference type="InterPro" id="IPR002109">
    <property type="entry name" value="Glutaredoxin"/>
</dbReference>
<keyword evidence="5 6" id="KW-0676">Redox-active center</keyword>
<dbReference type="NCBIfam" id="TIGR02181">
    <property type="entry name" value="GRX_bact"/>
    <property type="match status" value="1"/>
</dbReference>
<dbReference type="SUPFAM" id="SSF52833">
    <property type="entry name" value="Thioredoxin-like"/>
    <property type="match status" value="1"/>
</dbReference>
<protein>
    <recommendedName>
        <fullName evidence="6">Glutaredoxin</fullName>
    </recommendedName>
</protein>
<proteinExistence type="inferred from homology"/>
<accession>A0A1G7V517</accession>
<evidence type="ECO:0000259" key="7">
    <source>
        <dbReference type="Pfam" id="PF00462"/>
    </source>
</evidence>
<dbReference type="EMBL" id="FNCO01000002">
    <property type="protein sequence ID" value="SDG54975.1"/>
    <property type="molecule type" value="Genomic_DNA"/>
</dbReference>
<evidence type="ECO:0000256" key="3">
    <source>
        <dbReference type="ARBA" id="ARBA00022982"/>
    </source>
</evidence>
<dbReference type="CDD" id="cd03418">
    <property type="entry name" value="GRX_GRXb_1_3_like"/>
    <property type="match status" value="1"/>
</dbReference>
<dbReference type="Proteomes" id="UP000182894">
    <property type="component" value="Unassembled WGS sequence"/>
</dbReference>
<dbReference type="Gene3D" id="3.40.30.10">
    <property type="entry name" value="Glutaredoxin"/>
    <property type="match status" value="1"/>
</dbReference>
<keyword evidence="9" id="KW-1185">Reference proteome</keyword>
<dbReference type="PANTHER" id="PTHR34386:SF1">
    <property type="entry name" value="GLUTAREDOXIN-LIKE PROTEIN NRDH"/>
    <property type="match status" value="1"/>
</dbReference>
<dbReference type="GO" id="GO:0009055">
    <property type="term" value="F:electron transfer activity"/>
    <property type="evidence" value="ECO:0007669"/>
    <property type="project" value="TreeGrafter"/>
</dbReference>
<dbReference type="Pfam" id="PF00462">
    <property type="entry name" value="Glutaredoxin"/>
    <property type="match status" value="1"/>
</dbReference>
<dbReference type="STRING" id="89065.SAMN05216605_102391"/>